<dbReference type="EMBL" id="FUXX01000003">
    <property type="protein sequence ID" value="SKA57910.1"/>
    <property type="molecule type" value="Genomic_DNA"/>
</dbReference>
<proteinExistence type="predicted"/>
<feature type="signal peptide" evidence="1">
    <location>
        <begin position="1"/>
        <end position="24"/>
    </location>
</feature>
<evidence type="ECO:0000313" key="2">
    <source>
        <dbReference type="EMBL" id="SKA57910.1"/>
    </source>
</evidence>
<feature type="chain" id="PRO_5012820730" evidence="1">
    <location>
        <begin position="25"/>
        <end position="187"/>
    </location>
</feature>
<evidence type="ECO:0000256" key="1">
    <source>
        <dbReference type="SAM" id="SignalP"/>
    </source>
</evidence>
<keyword evidence="3" id="KW-1185">Reference proteome</keyword>
<reference evidence="3" key="1">
    <citation type="submission" date="2017-02" db="EMBL/GenBank/DDBJ databases">
        <authorList>
            <person name="Varghese N."/>
            <person name="Submissions S."/>
        </authorList>
    </citation>
    <scope>NUCLEOTIDE SEQUENCE [LARGE SCALE GENOMIC DNA]</scope>
    <source>
        <strain evidence="3">DSM 3072</strain>
    </source>
</reference>
<dbReference type="Proteomes" id="UP000242432">
    <property type="component" value="Unassembled WGS sequence"/>
</dbReference>
<dbReference type="RefSeq" id="WP_078927915.1">
    <property type="nucleotide sequence ID" value="NZ_FUXX01000003.1"/>
</dbReference>
<protein>
    <submittedName>
        <fullName evidence="2">Uncharacterized protein</fullName>
    </submittedName>
</protein>
<dbReference type="AlphaFoldDB" id="A0A1T4UYY6"/>
<organism evidence="2 3">
    <name type="scientific">Succinivibrio dextrinosolvens DSM 3072</name>
    <dbReference type="NCBI Taxonomy" id="1123324"/>
    <lineage>
        <taxon>Bacteria</taxon>
        <taxon>Pseudomonadati</taxon>
        <taxon>Pseudomonadota</taxon>
        <taxon>Gammaproteobacteria</taxon>
        <taxon>Aeromonadales</taxon>
        <taxon>Succinivibrionaceae</taxon>
        <taxon>Succinivibrio</taxon>
    </lineage>
</organism>
<gene>
    <name evidence="2" type="ORF">SAMN02745213_00294</name>
</gene>
<sequence>MTKSILTKSIIAGCCLVPFMMANAATEINDTVTSRTVENVTTYKVVKNQSGKDQFSNTYHVAAGEAENVYPCPFGWTVKPNPSVDNSLSYLSSDSKLAISVTNLEKTRGVDSTAEAYARVAALQMNCALPVHSNLIEGAWSFECSEENLETIIYGEPGALAMLVISGRNADTEASLEEFIKFLDSQS</sequence>
<evidence type="ECO:0000313" key="3">
    <source>
        <dbReference type="Proteomes" id="UP000242432"/>
    </source>
</evidence>
<accession>A0A1T4UYY6</accession>
<dbReference type="STRING" id="83771.SAMN02910357_00232"/>
<name>A0A1T4UYY6_9GAMM</name>
<keyword evidence="1" id="KW-0732">Signal</keyword>